<dbReference type="EMBL" id="VCGU01000004">
    <property type="protein sequence ID" value="TRY76569.1"/>
    <property type="molecule type" value="Genomic_DNA"/>
</dbReference>
<evidence type="ECO:0000256" key="3">
    <source>
        <dbReference type="ARBA" id="ARBA00022692"/>
    </source>
</evidence>
<evidence type="ECO:0000256" key="7">
    <source>
        <dbReference type="ARBA" id="ARBA00023054"/>
    </source>
</evidence>
<gene>
    <name evidence="14" type="ORF">TCAL_00133</name>
</gene>
<evidence type="ECO:0000256" key="10">
    <source>
        <dbReference type="SAM" id="Coils"/>
    </source>
</evidence>
<evidence type="ECO:0000256" key="5">
    <source>
        <dbReference type="ARBA" id="ARBA00022892"/>
    </source>
</evidence>
<sequence length="269" mass="30084">MAPILSLSEQVRQVQEEIVKLNLKLKELTEAFAAVRHDADMEDLNGQVRSRLSQFRSLIDQLRRLAEAQSHLEAQAMLMADVENHSQSLITSQRQFRQANLQCIQQLERRTQDQLMSSSSSSSPGRGPGPELGGGVRARRPVTSRDELLQENGQATDHLASISRQLAATVQRSAHTVEELAISSQTVSETQGEFNEMGSVIGQSRKLITKYGRRETTDRVLIFFAFAFFFACVFYILRKRVLGPLDPFSLIWASVSTLIVSLLNLVGLK</sequence>
<evidence type="ECO:0000256" key="1">
    <source>
        <dbReference type="ARBA" id="ARBA00004163"/>
    </source>
</evidence>
<dbReference type="InterPro" id="IPR056173">
    <property type="entry name" value="Sec20_C"/>
</dbReference>
<evidence type="ECO:0000256" key="6">
    <source>
        <dbReference type="ARBA" id="ARBA00022989"/>
    </source>
</evidence>
<keyword evidence="5" id="KW-0931">ER-Golgi transport</keyword>
<keyword evidence="7 10" id="KW-0175">Coiled coil</keyword>
<feature type="coiled-coil region" evidence="10">
    <location>
        <begin position="4"/>
        <end position="31"/>
    </location>
</feature>
<dbReference type="GO" id="GO:0005484">
    <property type="term" value="F:SNAP receptor activity"/>
    <property type="evidence" value="ECO:0007669"/>
    <property type="project" value="InterPro"/>
</dbReference>
<feature type="compositionally biased region" description="Gly residues" evidence="11">
    <location>
        <begin position="126"/>
        <end position="136"/>
    </location>
</feature>
<feature type="transmembrane region" description="Helical" evidence="12">
    <location>
        <begin position="220"/>
        <end position="237"/>
    </location>
</feature>
<comment type="similarity">
    <text evidence="9">Belongs to the SEC20 family.</text>
</comment>
<keyword evidence="8 12" id="KW-0472">Membrane</keyword>
<dbReference type="PANTHER" id="PTHR12825">
    <property type="entry name" value="BNIP1-RELATED"/>
    <property type="match status" value="1"/>
</dbReference>
<evidence type="ECO:0000313" key="14">
    <source>
        <dbReference type="EMBL" id="TRY76569.1"/>
    </source>
</evidence>
<feature type="domain" description="Sec20 C-terminal" evidence="13">
    <location>
        <begin position="151"/>
        <end position="241"/>
    </location>
</feature>
<evidence type="ECO:0000256" key="4">
    <source>
        <dbReference type="ARBA" id="ARBA00022824"/>
    </source>
</evidence>
<feature type="transmembrane region" description="Helical" evidence="12">
    <location>
        <begin position="249"/>
        <end position="268"/>
    </location>
</feature>
<keyword evidence="3 12" id="KW-0812">Transmembrane</keyword>
<feature type="region of interest" description="Disordered" evidence="11">
    <location>
        <begin position="110"/>
        <end position="138"/>
    </location>
</feature>
<dbReference type="OMA" id="ATCAYII"/>
<dbReference type="Pfam" id="PF03908">
    <property type="entry name" value="Sec20"/>
    <property type="match status" value="1"/>
</dbReference>
<evidence type="ECO:0000256" key="12">
    <source>
        <dbReference type="SAM" id="Phobius"/>
    </source>
</evidence>
<evidence type="ECO:0000256" key="9">
    <source>
        <dbReference type="ARBA" id="ARBA00037934"/>
    </source>
</evidence>
<accession>A0A553PFW2</accession>
<evidence type="ECO:0000256" key="8">
    <source>
        <dbReference type="ARBA" id="ARBA00023136"/>
    </source>
</evidence>
<dbReference type="OrthoDB" id="46868at2759"/>
<name>A0A553PFW2_TIGCA</name>
<organism evidence="14 15">
    <name type="scientific">Tigriopus californicus</name>
    <name type="common">Marine copepod</name>
    <dbReference type="NCBI Taxonomy" id="6832"/>
    <lineage>
        <taxon>Eukaryota</taxon>
        <taxon>Metazoa</taxon>
        <taxon>Ecdysozoa</taxon>
        <taxon>Arthropoda</taxon>
        <taxon>Crustacea</taxon>
        <taxon>Multicrustacea</taxon>
        <taxon>Hexanauplia</taxon>
        <taxon>Copepoda</taxon>
        <taxon>Harpacticoida</taxon>
        <taxon>Harpacticidae</taxon>
        <taxon>Tigriopus</taxon>
    </lineage>
</organism>
<dbReference type="InterPro" id="IPR005606">
    <property type="entry name" value="Sec20"/>
</dbReference>
<keyword evidence="15" id="KW-1185">Reference proteome</keyword>
<evidence type="ECO:0000259" key="13">
    <source>
        <dbReference type="Pfam" id="PF03908"/>
    </source>
</evidence>
<evidence type="ECO:0000256" key="11">
    <source>
        <dbReference type="SAM" id="MobiDB-lite"/>
    </source>
</evidence>
<reference evidence="14 15" key="1">
    <citation type="journal article" date="2018" name="Nat. Ecol. Evol.">
        <title>Genomic signatures of mitonuclear coevolution across populations of Tigriopus californicus.</title>
        <authorList>
            <person name="Barreto F.S."/>
            <person name="Watson E.T."/>
            <person name="Lima T.G."/>
            <person name="Willett C.S."/>
            <person name="Edmands S."/>
            <person name="Li W."/>
            <person name="Burton R.S."/>
        </authorList>
    </citation>
    <scope>NUCLEOTIDE SEQUENCE [LARGE SCALE GENOMIC DNA]</scope>
    <source>
        <strain evidence="14 15">San Diego</strain>
    </source>
</reference>
<comment type="subcellular location">
    <subcellularLocation>
        <location evidence="1">Endoplasmic reticulum membrane</location>
        <topology evidence="1">Single-pass type IV membrane protein</topology>
    </subcellularLocation>
</comment>
<dbReference type="GO" id="GO:0006890">
    <property type="term" value="P:retrograde vesicle-mediated transport, Golgi to endoplasmic reticulum"/>
    <property type="evidence" value="ECO:0007669"/>
    <property type="project" value="InterPro"/>
</dbReference>
<comment type="caution">
    <text evidence="14">The sequence shown here is derived from an EMBL/GenBank/DDBJ whole genome shotgun (WGS) entry which is preliminary data.</text>
</comment>
<keyword evidence="2" id="KW-0813">Transport</keyword>
<protein>
    <recommendedName>
        <fullName evidence="13">Sec20 C-terminal domain-containing protein</fullName>
    </recommendedName>
</protein>
<keyword evidence="6 12" id="KW-1133">Transmembrane helix</keyword>
<evidence type="ECO:0000313" key="15">
    <source>
        <dbReference type="Proteomes" id="UP000318571"/>
    </source>
</evidence>
<evidence type="ECO:0000256" key="2">
    <source>
        <dbReference type="ARBA" id="ARBA00022448"/>
    </source>
</evidence>
<keyword evidence="4" id="KW-0256">Endoplasmic reticulum</keyword>
<proteinExistence type="inferred from homology"/>
<dbReference type="Proteomes" id="UP000318571">
    <property type="component" value="Chromosome 5"/>
</dbReference>
<dbReference type="AlphaFoldDB" id="A0A553PFW2"/>
<dbReference type="GO" id="GO:0031201">
    <property type="term" value="C:SNARE complex"/>
    <property type="evidence" value="ECO:0007669"/>
    <property type="project" value="TreeGrafter"/>
</dbReference>
<dbReference type="STRING" id="6832.A0A553PFW2"/>
<dbReference type="GO" id="GO:0005789">
    <property type="term" value="C:endoplasmic reticulum membrane"/>
    <property type="evidence" value="ECO:0007669"/>
    <property type="project" value="UniProtKB-SubCell"/>
</dbReference>
<dbReference type="PANTHER" id="PTHR12825:SF0">
    <property type="entry name" value="VESICLE TRANSPORT PROTEIN SEC20"/>
    <property type="match status" value="1"/>
</dbReference>